<reference evidence="2" key="2">
    <citation type="submission" date="2015-01" db="EMBL/GenBank/DDBJ databases">
        <title>Evolutionary Origins and Diversification of the Mycorrhizal Mutualists.</title>
        <authorList>
            <consortium name="DOE Joint Genome Institute"/>
            <consortium name="Mycorrhizal Genomics Consortium"/>
            <person name="Kohler A."/>
            <person name="Kuo A."/>
            <person name="Nagy L.G."/>
            <person name="Floudas D."/>
            <person name="Copeland A."/>
            <person name="Barry K.W."/>
            <person name="Cichocki N."/>
            <person name="Veneault-Fourrey C."/>
            <person name="LaButti K."/>
            <person name="Lindquist E.A."/>
            <person name="Lipzen A."/>
            <person name="Lundell T."/>
            <person name="Morin E."/>
            <person name="Murat C."/>
            <person name="Riley R."/>
            <person name="Ohm R."/>
            <person name="Sun H."/>
            <person name="Tunlid A."/>
            <person name="Henrissat B."/>
            <person name="Grigoriev I.V."/>
            <person name="Hibbett D.S."/>
            <person name="Martin F."/>
        </authorList>
    </citation>
    <scope>NUCLEOTIDE SEQUENCE [LARGE SCALE GENOMIC DNA]</scope>
    <source>
        <strain evidence="2">Foug A</strain>
    </source>
</reference>
<keyword evidence="2" id="KW-1185">Reference proteome</keyword>
<accession>A0A0C3ESD0</accession>
<sequence>MWDDYQPTSNREGCCRLSFHPLIYHRTDPTYLCNLGETRFENRSRAWPGPPESPVHVIGTPSFMRRNNSSSYCS</sequence>
<dbReference type="HOGENOM" id="CLU_2689229_0_0_1"/>
<reference evidence="1 2" key="1">
    <citation type="submission" date="2014-04" db="EMBL/GenBank/DDBJ databases">
        <authorList>
            <consortium name="DOE Joint Genome Institute"/>
            <person name="Kuo A."/>
            <person name="Kohler A."/>
            <person name="Nagy L.G."/>
            <person name="Floudas D."/>
            <person name="Copeland A."/>
            <person name="Barry K.W."/>
            <person name="Cichocki N."/>
            <person name="Veneault-Fourrey C."/>
            <person name="LaButti K."/>
            <person name="Lindquist E.A."/>
            <person name="Lipzen A."/>
            <person name="Lundell T."/>
            <person name="Morin E."/>
            <person name="Murat C."/>
            <person name="Sun H."/>
            <person name="Tunlid A."/>
            <person name="Henrissat B."/>
            <person name="Grigoriev I.V."/>
            <person name="Hibbett D.S."/>
            <person name="Martin F."/>
            <person name="Nordberg H.P."/>
            <person name="Cantor M.N."/>
            <person name="Hua S.X."/>
        </authorList>
    </citation>
    <scope>NUCLEOTIDE SEQUENCE [LARGE SCALE GENOMIC DNA]</scope>
    <source>
        <strain evidence="1 2">Foug A</strain>
    </source>
</reference>
<dbReference type="Proteomes" id="UP000053989">
    <property type="component" value="Unassembled WGS sequence"/>
</dbReference>
<organism evidence="1 2">
    <name type="scientific">Scleroderma citrinum Foug A</name>
    <dbReference type="NCBI Taxonomy" id="1036808"/>
    <lineage>
        <taxon>Eukaryota</taxon>
        <taxon>Fungi</taxon>
        <taxon>Dikarya</taxon>
        <taxon>Basidiomycota</taxon>
        <taxon>Agaricomycotina</taxon>
        <taxon>Agaricomycetes</taxon>
        <taxon>Agaricomycetidae</taxon>
        <taxon>Boletales</taxon>
        <taxon>Sclerodermatineae</taxon>
        <taxon>Sclerodermataceae</taxon>
        <taxon>Scleroderma</taxon>
    </lineage>
</organism>
<dbReference type="EMBL" id="KN822004">
    <property type="protein sequence ID" value="KIM70721.1"/>
    <property type="molecule type" value="Genomic_DNA"/>
</dbReference>
<proteinExistence type="predicted"/>
<evidence type="ECO:0000313" key="1">
    <source>
        <dbReference type="EMBL" id="KIM70721.1"/>
    </source>
</evidence>
<dbReference type="AlphaFoldDB" id="A0A0C3ESD0"/>
<evidence type="ECO:0000313" key="2">
    <source>
        <dbReference type="Proteomes" id="UP000053989"/>
    </source>
</evidence>
<name>A0A0C3ESD0_9AGAM</name>
<gene>
    <name evidence="1" type="ORF">SCLCIDRAFT_166461</name>
</gene>
<protein>
    <submittedName>
        <fullName evidence="1">Uncharacterized protein</fullName>
    </submittedName>
</protein>
<dbReference type="InParanoid" id="A0A0C3ESD0"/>